<dbReference type="Proteomes" id="UP000284277">
    <property type="component" value="Unassembled WGS sequence"/>
</dbReference>
<dbReference type="Gene3D" id="3.40.1350.10">
    <property type="match status" value="1"/>
</dbReference>
<reference evidence="3 4" key="1">
    <citation type="submission" date="2016-08" db="EMBL/GenBank/DDBJ databases">
        <title>A new outlook on sporulation: Clostridium algidixylanolyticum.</title>
        <authorList>
            <person name="Poppleton D.I."/>
            <person name="Gribaldo S."/>
        </authorList>
    </citation>
    <scope>NUCLEOTIDE SEQUENCE [LARGE SCALE GENOMIC DNA]</scope>
    <source>
        <strain evidence="3 4">SPL73</strain>
    </source>
</reference>
<dbReference type="NCBIfam" id="TIGR00252">
    <property type="entry name" value="YraN family protein"/>
    <property type="match status" value="1"/>
</dbReference>
<accession>A0A419SSK3</accession>
<dbReference type="GO" id="GO:0003676">
    <property type="term" value="F:nucleic acid binding"/>
    <property type="evidence" value="ECO:0007669"/>
    <property type="project" value="InterPro"/>
</dbReference>
<name>A0A419SSK3_9FIRM</name>
<dbReference type="HAMAP" id="MF_00048">
    <property type="entry name" value="UPF0102"/>
    <property type="match status" value="1"/>
</dbReference>
<dbReference type="SUPFAM" id="SSF52980">
    <property type="entry name" value="Restriction endonuclease-like"/>
    <property type="match status" value="1"/>
</dbReference>
<dbReference type="OrthoDB" id="9802516at2"/>
<evidence type="ECO:0000313" key="4">
    <source>
        <dbReference type="Proteomes" id="UP000284277"/>
    </source>
</evidence>
<dbReference type="PANTHER" id="PTHR34039:SF1">
    <property type="entry name" value="UPF0102 PROTEIN YRAN"/>
    <property type="match status" value="1"/>
</dbReference>
<dbReference type="CDD" id="cd20736">
    <property type="entry name" value="PoNe_Nuclease"/>
    <property type="match status" value="1"/>
</dbReference>
<dbReference type="NCBIfam" id="NF009150">
    <property type="entry name" value="PRK12497.1-3"/>
    <property type="match status" value="1"/>
</dbReference>
<dbReference type="AlphaFoldDB" id="A0A419SSK3"/>
<keyword evidence="4" id="KW-1185">Reference proteome</keyword>
<dbReference type="PANTHER" id="PTHR34039">
    <property type="entry name" value="UPF0102 PROTEIN YRAN"/>
    <property type="match status" value="1"/>
</dbReference>
<dbReference type="InterPro" id="IPR011335">
    <property type="entry name" value="Restrct_endonuc-II-like"/>
</dbReference>
<evidence type="ECO:0000256" key="1">
    <source>
        <dbReference type="ARBA" id="ARBA00006738"/>
    </source>
</evidence>
<comment type="similarity">
    <text evidence="1 2">Belongs to the UPF0102 family.</text>
</comment>
<organism evidence="3 4">
    <name type="scientific">Lacrimispora algidixylanolytica</name>
    <dbReference type="NCBI Taxonomy" id="94868"/>
    <lineage>
        <taxon>Bacteria</taxon>
        <taxon>Bacillati</taxon>
        <taxon>Bacillota</taxon>
        <taxon>Clostridia</taxon>
        <taxon>Lachnospirales</taxon>
        <taxon>Lachnospiraceae</taxon>
        <taxon>Lacrimispora</taxon>
    </lineage>
</organism>
<dbReference type="RefSeq" id="WP_120198858.1">
    <property type="nucleotide sequence ID" value="NZ_MCIA01000035.1"/>
</dbReference>
<protein>
    <recommendedName>
        <fullName evidence="2">UPF0102 protein BET01_11910</fullName>
    </recommendedName>
</protein>
<evidence type="ECO:0000256" key="2">
    <source>
        <dbReference type="HAMAP-Rule" id="MF_00048"/>
    </source>
</evidence>
<sequence>MKNNREIGTEYEIIAADFLEKSGYKILEQNYRNKMGEIDLIAMDEKDLVFIEVKYRKSLSKGDPAEAVNYKKQIRIRNAARGYLYFSHLGEETSCRFDVVAILGQEIRLIRDAF</sequence>
<dbReference type="EMBL" id="MCIA01000035">
    <property type="protein sequence ID" value="RKD28229.1"/>
    <property type="molecule type" value="Genomic_DNA"/>
</dbReference>
<evidence type="ECO:0000313" key="3">
    <source>
        <dbReference type="EMBL" id="RKD28229.1"/>
    </source>
</evidence>
<dbReference type="InterPro" id="IPR003509">
    <property type="entry name" value="UPF0102_YraN-like"/>
</dbReference>
<comment type="caution">
    <text evidence="3">The sequence shown here is derived from an EMBL/GenBank/DDBJ whole genome shotgun (WGS) entry which is preliminary data.</text>
</comment>
<dbReference type="InterPro" id="IPR011856">
    <property type="entry name" value="tRNA_endonuc-like_dom_sf"/>
</dbReference>
<proteinExistence type="inferred from homology"/>
<gene>
    <name evidence="3" type="ORF">BET01_11910</name>
</gene>
<dbReference type="Pfam" id="PF02021">
    <property type="entry name" value="UPF0102"/>
    <property type="match status" value="1"/>
</dbReference>